<keyword evidence="11 12" id="KW-0472">Membrane</keyword>
<evidence type="ECO:0008006" key="17">
    <source>
        <dbReference type="Google" id="ProtNLM"/>
    </source>
</evidence>
<dbReference type="InterPro" id="IPR002067">
    <property type="entry name" value="MCP"/>
</dbReference>
<evidence type="ECO:0000313" key="15">
    <source>
        <dbReference type="EMBL" id="KNE60288.1"/>
    </source>
</evidence>
<evidence type="ECO:0000256" key="10">
    <source>
        <dbReference type="ARBA" id="ARBA00023128"/>
    </source>
</evidence>
<dbReference type="eggNOG" id="KOG0036">
    <property type="taxonomic scope" value="Eukaryota"/>
</dbReference>
<evidence type="ECO:0000256" key="8">
    <source>
        <dbReference type="ARBA" id="ARBA00022837"/>
    </source>
</evidence>
<feature type="compositionally biased region" description="Low complexity" evidence="14">
    <location>
        <begin position="1"/>
        <end position="15"/>
    </location>
</feature>
<evidence type="ECO:0000256" key="7">
    <source>
        <dbReference type="ARBA" id="ARBA00022792"/>
    </source>
</evidence>
<feature type="repeat" description="Solcar" evidence="12">
    <location>
        <begin position="98"/>
        <end position="190"/>
    </location>
</feature>
<dbReference type="FunFam" id="1.50.40.10:FF:000016">
    <property type="entry name" value="Solute carrier family 25 member 23"/>
    <property type="match status" value="1"/>
</dbReference>
<dbReference type="GO" id="GO:0046872">
    <property type="term" value="F:metal ion binding"/>
    <property type="evidence" value="ECO:0007669"/>
    <property type="project" value="UniProtKB-KW"/>
</dbReference>
<evidence type="ECO:0000256" key="2">
    <source>
        <dbReference type="ARBA" id="ARBA00006375"/>
    </source>
</evidence>
<dbReference type="EMBL" id="GG745336">
    <property type="protein sequence ID" value="KNE60288.1"/>
    <property type="molecule type" value="Genomic_DNA"/>
</dbReference>
<keyword evidence="4 12" id="KW-0812">Transmembrane</keyword>
<evidence type="ECO:0000256" key="9">
    <source>
        <dbReference type="ARBA" id="ARBA00022989"/>
    </source>
</evidence>
<reference evidence="15 16" key="1">
    <citation type="submission" date="2009-11" db="EMBL/GenBank/DDBJ databases">
        <title>Annotation of Allomyces macrogynus ATCC 38327.</title>
        <authorList>
            <consortium name="The Broad Institute Genome Sequencing Platform"/>
            <person name="Russ C."/>
            <person name="Cuomo C."/>
            <person name="Burger G."/>
            <person name="Gray M.W."/>
            <person name="Holland P.W.H."/>
            <person name="King N."/>
            <person name="Lang F.B.F."/>
            <person name="Roger A.J."/>
            <person name="Ruiz-Trillo I."/>
            <person name="Young S.K."/>
            <person name="Zeng Q."/>
            <person name="Gargeya S."/>
            <person name="Fitzgerald M."/>
            <person name="Haas B."/>
            <person name="Abouelleil A."/>
            <person name="Alvarado L."/>
            <person name="Arachchi H.M."/>
            <person name="Berlin A."/>
            <person name="Chapman S.B."/>
            <person name="Gearin G."/>
            <person name="Goldberg J."/>
            <person name="Griggs A."/>
            <person name="Gujja S."/>
            <person name="Hansen M."/>
            <person name="Heiman D."/>
            <person name="Howarth C."/>
            <person name="Larimer J."/>
            <person name="Lui A."/>
            <person name="MacDonald P.J.P."/>
            <person name="McCowen C."/>
            <person name="Montmayeur A."/>
            <person name="Murphy C."/>
            <person name="Neiman D."/>
            <person name="Pearson M."/>
            <person name="Priest M."/>
            <person name="Roberts A."/>
            <person name="Saif S."/>
            <person name="Shea T."/>
            <person name="Sisk P."/>
            <person name="Stolte C."/>
            <person name="Sykes S."/>
            <person name="Wortman J."/>
            <person name="Nusbaum C."/>
            <person name="Birren B."/>
        </authorList>
    </citation>
    <scope>NUCLEOTIDE SEQUENCE [LARGE SCALE GENOMIC DNA]</scope>
    <source>
        <strain evidence="15 16">ATCC 38327</strain>
    </source>
</reference>
<feature type="repeat" description="Solcar" evidence="12">
    <location>
        <begin position="328"/>
        <end position="417"/>
    </location>
</feature>
<dbReference type="GO" id="GO:0055085">
    <property type="term" value="P:transmembrane transport"/>
    <property type="evidence" value="ECO:0007669"/>
    <property type="project" value="InterPro"/>
</dbReference>
<keyword evidence="5" id="KW-0479">Metal-binding</keyword>
<feature type="compositionally biased region" description="Acidic residues" evidence="14">
    <location>
        <begin position="72"/>
        <end position="90"/>
    </location>
</feature>
<dbReference type="InterPro" id="IPR018108">
    <property type="entry name" value="MCP_transmembrane"/>
</dbReference>
<comment type="subcellular location">
    <subcellularLocation>
        <location evidence="1">Mitochondrion inner membrane</location>
        <topology evidence="1">Multi-pass membrane protein</topology>
    </subcellularLocation>
</comment>
<evidence type="ECO:0000256" key="11">
    <source>
        <dbReference type="ARBA" id="ARBA00023136"/>
    </source>
</evidence>
<keyword evidence="3 13" id="KW-0813">Transport</keyword>
<feature type="region of interest" description="Disordered" evidence="14">
    <location>
        <begin position="1"/>
        <end position="92"/>
    </location>
</feature>
<evidence type="ECO:0000256" key="5">
    <source>
        <dbReference type="ARBA" id="ARBA00022723"/>
    </source>
</evidence>
<dbReference type="Gene3D" id="1.50.40.10">
    <property type="entry name" value="Mitochondrial carrier domain"/>
    <property type="match status" value="1"/>
</dbReference>
<sequence>MAQAAPAPALPLADASARDPPPTTASSAPHHHHHHHHPRRPPLIEDDDIPRTSSTASIPRAFPRRVPVNVADESDDAEDDDDCETDEEYAEPVPVSESKQLKFLICGAVAGAVSRSCTAPLDRLKVLLQTRVKSASSAQLTRMALLQDSLRAIYRDGGLPSFWRGNGMNCIKIMPESAIKFYVFEKGKRAMARVQGLDPDDPGINIGMGGRFVAGGIAGLISQFSIYPIETLKTRIMVATAIDGRAALAGNAPVVRASSNALIVETARDMWREGRWRPFFRGLGPSLVGIVPYAGIDFAIFESLKAAYRTVHAVRADPDDPHLHYTMPPMHWLLAFGTLSSSISATSVYPLSLVRTRLQAQGTPGHPERYTGVWDAVRRTYAQEGAKGFYKGLAPTLLKVIPAASISYVCYEWTKTVLGL</sequence>
<comment type="similarity">
    <text evidence="2 13">Belongs to the mitochondrial carrier (TC 2.A.29) family.</text>
</comment>
<dbReference type="STRING" id="578462.A0A0L0SCL4"/>
<feature type="repeat" description="Solcar" evidence="12">
    <location>
        <begin position="206"/>
        <end position="307"/>
    </location>
</feature>
<keyword evidence="16" id="KW-1185">Reference proteome</keyword>
<gene>
    <name evidence="15" type="ORF">AMAG_05694</name>
</gene>
<evidence type="ECO:0000313" key="16">
    <source>
        <dbReference type="Proteomes" id="UP000054350"/>
    </source>
</evidence>
<keyword evidence="8" id="KW-0106">Calcium</keyword>
<dbReference type="OrthoDB" id="270584at2759"/>
<proteinExistence type="inferred from homology"/>
<dbReference type="OMA" id="CEIWERD"/>
<dbReference type="SUPFAM" id="SSF103506">
    <property type="entry name" value="Mitochondrial carrier"/>
    <property type="match status" value="1"/>
</dbReference>
<dbReference type="PRINTS" id="PR00926">
    <property type="entry name" value="MITOCARRIER"/>
</dbReference>
<evidence type="ECO:0000256" key="1">
    <source>
        <dbReference type="ARBA" id="ARBA00004448"/>
    </source>
</evidence>
<dbReference type="Pfam" id="PF00153">
    <property type="entry name" value="Mito_carr"/>
    <property type="match status" value="3"/>
</dbReference>
<accession>A0A0L0SCL4</accession>
<organism evidence="15 16">
    <name type="scientific">Allomyces macrogynus (strain ATCC 38327)</name>
    <name type="common">Allomyces javanicus var. macrogynus</name>
    <dbReference type="NCBI Taxonomy" id="578462"/>
    <lineage>
        <taxon>Eukaryota</taxon>
        <taxon>Fungi</taxon>
        <taxon>Fungi incertae sedis</taxon>
        <taxon>Blastocladiomycota</taxon>
        <taxon>Blastocladiomycetes</taxon>
        <taxon>Blastocladiales</taxon>
        <taxon>Blastocladiaceae</taxon>
        <taxon>Allomyces</taxon>
    </lineage>
</organism>
<evidence type="ECO:0000256" key="13">
    <source>
        <dbReference type="RuleBase" id="RU000488"/>
    </source>
</evidence>
<dbReference type="PANTHER" id="PTHR24089">
    <property type="entry name" value="SOLUTE CARRIER FAMILY 25"/>
    <property type="match status" value="1"/>
</dbReference>
<dbReference type="Proteomes" id="UP000054350">
    <property type="component" value="Unassembled WGS sequence"/>
</dbReference>
<protein>
    <recommendedName>
        <fullName evidence="17">Mitochondrial carrier protein</fullName>
    </recommendedName>
</protein>
<keyword evidence="6" id="KW-0677">Repeat</keyword>
<dbReference type="GO" id="GO:0005743">
    <property type="term" value="C:mitochondrial inner membrane"/>
    <property type="evidence" value="ECO:0007669"/>
    <property type="project" value="UniProtKB-SubCell"/>
</dbReference>
<dbReference type="InterPro" id="IPR023395">
    <property type="entry name" value="MCP_dom_sf"/>
</dbReference>
<dbReference type="AlphaFoldDB" id="A0A0L0SCL4"/>
<evidence type="ECO:0000256" key="3">
    <source>
        <dbReference type="ARBA" id="ARBA00022448"/>
    </source>
</evidence>
<name>A0A0L0SCL4_ALLM3</name>
<feature type="compositionally biased region" description="Basic residues" evidence="14">
    <location>
        <begin position="29"/>
        <end position="40"/>
    </location>
</feature>
<dbReference type="VEuPathDB" id="FungiDB:AMAG_05694"/>
<evidence type="ECO:0000256" key="6">
    <source>
        <dbReference type="ARBA" id="ARBA00022737"/>
    </source>
</evidence>
<evidence type="ECO:0000256" key="4">
    <source>
        <dbReference type="ARBA" id="ARBA00022692"/>
    </source>
</evidence>
<keyword evidence="7" id="KW-0999">Mitochondrion inner membrane</keyword>
<dbReference type="PROSITE" id="PS50920">
    <property type="entry name" value="SOLCAR"/>
    <property type="match status" value="3"/>
</dbReference>
<reference evidence="16" key="2">
    <citation type="submission" date="2009-11" db="EMBL/GenBank/DDBJ databases">
        <title>The Genome Sequence of Allomyces macrogynus strain ATCC 38327.</title>
        <authorList>
            <consortium name="The Broad Institute Genome Sequencing Platform"/>
            <person name="Russ C."/>
            <person name="Cuomo C."/>
            <person name="Shea T."/>
            <person name="Young S.K."/>
            <person name="Zeng Q."/>
            <person name="Koehrsen M."/>
            <person name="Haas B."/>
            <person name="Borodovsky M."/>
            <person name="Guigo R."/>
            <person name="Alvarado L."/>
            <person name="Berlin A."/>
            <person name="Borenstein D."/>
            <person name="Chen Z."/>
            <person name="Engels R."/>
            <person name="Freedman E."/>
            <person name="Gellesch M."/>
            <person name="Goldberg J."/>
            <person name="Griggs A."/>
            <person name="Gujja S."/>
            <person name="Heiman D."/>
            <person name="Hepburn T."/>
            <person name="Howarth C."/>
            <person name="Jen D."/>
            <person name="Larson L."/>
            <person name="Lewis B."/>
            <person name="Mehta T."/>
            <person name="Park D."/>
            <person name="Pearson M."/>
            <person name="Roberts A."/>
            <person name="Saif S."/>
            <person name="Shenoy N."/>
            <person name="Sisk P."/>
            <person name="Stolte C."/>
            <person name="Sykes S."/>
            <person name="Walk T."/>
            <person name="White J."/>
            <person name="Yandava C."/>
            <person name="Burger G."/>
            <person name="Gray M.W."/>
            <person name="Holland P.W.H."/>
            <person name="King N."/>
            <person name="Lang F.B.F."/>
            <person name="Roger A.J."/>
            <person name="Ruiz-Trillo I."/>
            <person name="Lander E."/>
            <person name="Nusbaum C."/>
        </authorList>
    </citation>
    <scope>NUCLEOTIDE SEQUENCE [LARGE SCALE GENOMIC DNA]</scope>
    <source>
        <strain evidence="16">ATCC 38327</strain>
    </source>
</reference>
<evidence type="ECO:0000256" key="12">
    <source>
        <dbReference type="PROSITE-ProRule" id="PRU00282"/>
    </source>
</evidence>
<evidence type="ECO:0000256" key="14">
    <source>
        <dbReference type="SAM" id="MobiDB-lite"/>
    </source>
</evidence>
<keyword evidence="10" id="KW-0496">Mitochondrion</keyword>
<keyword evidence="9" id="KW-1133">Transmembrane helix</keyword>